<name>A0A6A7A4Q6_9PLEO</name>
<dbReference type="AlphaFoldDB" id="A0A6A7A4Q6"/>
<dbReference type="Proteomes" id="UP000799424">
    <property type="component" value="Unassembled WGS sequence"/>
</dbReference>
<organism evidence="1 2">
    <name type="scientific">Ophiobolus disseminans</name>
    <dbReference type="NCBI Taxonomy" id="1469910"/>
    <lineage>
        <taxon>Eukaryota</taxon>
        <taxon>Fungi</taxon>
        <taxon>Dikarya</taxon>
        <taxon>Ascomycota</taxon>
        <taxon>Pezizomycotina</taxon>
        <taxon>Dothideomycetes</taxon>
        <taxon>Pleosporomycetidae</taxon>
        <taxon>Pleosporales</taxon>
        <taxon>Pleosporineae</taxon>
        <taxon>Phaeosphaeriaceae</taxon>
        <taxon>Ophiobolus</taxon>
    </lineage>
</organism>
<sequence>MLWYDRAALTSVLARNASHPSSTLTTFFCMLQVSNKIAKEMFSPAREAYYTQSTQEPEWKTVLGYIARRFDGGPWSFPPTSNNTHPYNLKYEPPNEDYERLFFR</sequence>
<evidence type="ECO:0000313" key="1">
    <source>
        <dbReference type="EMBL" id="KAF2828292.1"/>
    </source>
</evidence>
<keyword evidence="2" id="KW-1185">Reference proteome</keyword>
<protein>
    <submittedName>
        <fullName evidence="1">Uncharacterized protein</fullName>
    </submittedName>
</protein>
<proteinExistence type="predicted"/>
<accession>A0A6A7A4Q6</accession>
<gene>
    <name evidence="1" type="ORF">CC86DRAFT_207459</name>
</gene>
<dbReference type="EMBL" id="MU006223">
    <property type="protein sequence ID" value="KAF2828292.1"/>
    <property type="molecule type" value="Genomic_DNA"/>
</dbReference>
<reference evidence="1" key="1">
    <citation type="journal article" date="2020" name="Stud. Mycol.">
        <title>101 Dothideomycetes genomes: a test case for predicting lifestyles and emergence of pathogens.</title>
        <authorList>
            <person name="Haridas S."/>
            <person name="Albert R."/>
            <person name="Binder M."/>
            <person name="Bloem J."/>
            <person name="Labutti K."/>
            <person name="Salamov A."/>
            <person name="Andreopoulos B."/>
            <person name="Baker S."/>
            <person name="Barry K."/>
            <person name="Bills G."/>
            <person name="Bluhm B."/>
            <person name="Cannon C."/>
            <person name="Castanera R."/>
            <person name="Culley D."/>
            <person name="Daum C."/>
            <person name="Ezra D."/>
            <person name="Gonzalez J."/>
            <person name="Henrissat B."/>
            <person name="Kuo A."/>
            <person name="Liang C."/>
            <person name="Lipzen A."/>
            <person name="Lutzoni F."/>
            <person name="Magnuson J."/>
            <person name="Mondo S."/>
            <person name="Nolan M."/>
            <person name="Ohm R."/>
            <person name="Pangilinan J."/>
            <person name="Park H.-J."/>
            <person name="Ramirez L."/>
            <person name="Alfaro M."/>
            <person name="Sun H."/>
            <person name="Tritt A."/>
            <person name="Yoshinaga Y."/>
            <person name="Zwiers L.-H."/>
            <person name="Turgeon B."/>
            <person name="Goodwin S."/>
            <person name="Spatafora J."/>
            <person name="Crous P."/>
            <person name="Grigoriev I."/>
        </authorList>
    </citation>
    <scope>NUCLEOTIDE SEQUENCE</scope>
    <source>
        <strain evidence="1">CBS 113818</strain>
    </source>
</reference>
<evidence type="ECO:0000313" key="2">
    <source>
        <dbReference type="Proteomes" id="UP000799424"/>
    </source>
</evidence>
<dbReference type="OrthoDB" id="3795305at2759"/>